<dbReference type="Gene3D" id="3.30.450.350">
    <property type="entry name" value="CHASE domain"/>
    <property type="match status" value="1"/>
</dbReference>
<feature type="transmembrane region" description="Helical" evidence="12">
    <location>
        <begin position="12"/>
        <end position="34"/>
    </location>
</feature>
<keyword evidence="9 12" id="KW-1133">Transmembrane helix</keyword>
<comment type="subcellular location">
    <subcellularLocation>
        <location evidence="2">Cell membrane</location>
        <topology evidence="2">Multi-pass membrane protein</topology>
    </subcellularLocation>
</comment>
<dbReference type="SMART" id="SM01079">
    <property type="entry name" value="CHASE"/>
    <property type="match status" value="1"/>
</dbReference>
<dbReference type="PANTHER" id="PTHR44936:SF9">
    <property type="entry name" value="SENSOR PROTEIN CREC"/>
    <property type="match status" value="1"/>
</dbReference>
<dbReference type="Gene3D" id="1.10.287.130">
    <property type="match status" value="1"/>
</dbReference>
<dbReference type="SMART" id="SM00387">
    <property type="entry name" value="HATPase_c"/>
    <property type="match status" value="1"/>
</dbReference>
<dbReference type="InterPro" id="IPR003594">
    <property type="entry name" value="HATPase_dom"/>
</dbReference>
<comment type="catalytic activity">
    <reaction evidence="1">
        <text>ATP + protein L-histidine = ADP + protein N-phospho-L-histidine.</text>
        <dbReference type="EC" id="2.7.13.3"/>
    </reaction>
</comment>
<gene>
    <name evidence="15" type="ORF">AACH06_25275</name>
</gene>
<dbReference type="InterPro" id="IPR036890">
    <property type="entry name" value="HATPase_C_sf"/>
</dbReference>
<evidence type="ECO:0000259" key="13">
    <source>
        <dbReference type="PROSITE" id="PS50109"/>
    </source>
</evidence>
<evidence type="ECO:0000256" key="3">
    <source>
        <dbReference type="ARBA" id="ARBA00012438"/>
    </source>
</evidence>
<dbReference type="PANTHER" id="PTHR44936">
    <property type="entry name" value="SENSOR PROTEIN CREC"/>
    <property type="match status" value="1"/>
</dbReference>
<keyword evidence="5" id="KW-0597">Phosphoprotein</keyword>
<keyword evidence="7 12" id="KW-0812">Transmembrane</keyword>
<evidence type="ECO:0000259" key="14">
    <source>
        <dbReference type="PROSITE" id="PS50839"/>
    </source>
</evidence>
<evidence type="ECO:0000256" key="7">
    <source>
        <dbReference type="ARBA" id="ARBA00022692"/>
    </source>
</evidence>
<feature type="domain" description="CHASE" evidence="14">
    <location>
        <begin position="80"/>
        <end position="245"/>
    </location>
</feature>
<evidence type="ECO:0000256" key="11">
    <source>
        <dbReference type="ARBA" id="ARBA00023136"/>
    </source>
</evidence>
<dbReference type="EMBL" id="JBBUTG010000025">
    <property type="protein sequence ID" value="MEK8034151.1"/>
    <property type="molecule type" value="Genomic_DNA"/>
</dbReference>
<evidence type="ECO:0000256" key="4">
    <source>
        <dbReference type="ARBA" id="ARBA00022475"/>
    </source>
</evidence>
<dbReference type="InterPro" id="IPR036097">
    <property type="entry name" value="HisK_dim/P_sf"/>
</dbReference>
<dbReference type="Proteomes" id="UP001371218">
    <property type="component" value="Unassembled WGS sequence"/>
</dbReference>
<evidence type="ECO:0000256" key="8">
    <source>
        <dbReference type="ARBA" id="ARBA00022777"/>
    </source>
</evidence>
<evidence type="ECO:0000256" key="12">
    <source>
        <dbReference type="SAM" id="Phobius"/>
    </source>
</evidence>
<comment type="caution">
    <text evidence="15">The sequence shown here is derived from an EMBL/GenBank/DDBJ whole genome shotgun (WGS) entry which is preliminary data.</text>
</comment>
<dbReference type="InterPro" id="IPR006189">
    <property type="entry name" value="CHASE_dom"/>
</dbReference>
<evidence type="ECO:0000313" key="16">
    <source>
        <dbReference type="Proteomes" id="UP001371218"/>
    </source>
</evidence>
<dbReference type="InterPro" id="IPR042240">
    <property type="entry name" value="CHASE_sf"/>
</dbReference>
<evidence type="ECO:0000256" key="9">
    <source>
        <dbReference type="ARBA" id="ARBA00022989"/>
    </source>
</evidence>
<name>A0ABU9BVZ9_9BURK</name>
<organism evidence="15 16">
    <name type="scientific">Ideonella lacteola</name>
    <dbReference type="NCBI Taxonomy" id="2984193"/>
    <lineage>
        <taxon>Bacteria</taxon>
        <taxon>Pseudomonadati</taxon>
        <taxon>Pseudomonadota</taxon>
        <taxon>Betaproteobacteria</taxon>
        <taxon>Burkholderiales</taxon>
        <taxon>Sphaerotilaceae</taxon>
        <taxon>Ideonella</taxon>
    </lineage>
</organism>
<dbReference type="SUPFAM" id="SSF55874">
    <property type="entry name" value="ATPase domain of HSP90 chaperone/DNA topoisomerase II/histidine kinase"/>
    <property type="match status" value="1"/>
</dbReference>
<keyword evidence="4" id="KW-1003">Cell membrane</keyword>
<protein>
    <recommendedName>
        <fullName evidence="3">histidine kinase</fullName>
        <ecNumber evidence="3">2.7.13.3</ecNumber>
    </recommendedName>
</protein>
<feature type="transmembrane region" description="Helical" evidence="12">
    <location>
        <begin position="312"/>
        <end position="335"/>
    </location>
</feature>
<dbReference type="CDD" id="cd00082">
    <property type="entry name" value="HisKA"/>
    <property type="match status" value="1"/>
</dbReference>
<dbReference type="SUPFAM" id="SSF47384">
    <property type="entry name" value="Homodimeric domain of signal transducing histidine kinase"/>
    <property type="match status" value="1"/>
</dbReference>
<evidence type="ECO:0000256" key="6">
    <source>
        <dbReference type="ARBA" id="ARBA00022679"/>
    </source>
</evidence>
<feature type="domain" description="Histidine kinase" evidence="13">
    <location>
        <begin position="362"/>
        <end position="577"/>
    </location>
</feature>
<dbReference type="InterPro" id="IPR005467">
    <property type="entry name" value="His_kinase_dom"/>
</dbReference>
<proteinExistence type="predicted"/>
<keyword evidence="10" id="KW-0902">Two-component regulatory system</keyword>
<evidence type="ECO:0000256" key="5">
    <source>
        <dbReference type="ARBA" id="ARBA00022553"/>
    </source>
</evidence>
<dbReference type="InterPro" id="IPR050980">
    <property type="entry name" value="2C_sensor_his_kinase"/>
</dbReference>
<evidence type="ECO:0000256" key="2">
    <source>
        <dbReference type="ARBA" id="ARBA00004651"/>
    </source>
</evidence>
<evidence type="ECO:0000256" key="10">
    <source>
        <dbReference type="ARBA" id="ARBA00023012"/>
    </source>
</evidence>
<sequence length="578" mass="61802">MEIHHSTRGQAFARRAPHAVLAIGLAFSVGLGVWQARSNLTELERATGRMAERLADRCMAQLERAALGLRAARGFFMGAGVDDADTTHFQAYADSWQLSRHSPGVMGVGFIRRVAPDAEASFIAMAQRQGQPGFAVRALQPHEGERRIIQFIAPVESNRSAIGLDIASEANRRGAAQAALSSETPVLTAPIRLMQSRPNSSQGVLMLLRMPPLDGPAGFGIADGPAGFVYSPIQLDELLASAELQPEALSLGVRDIAPDGTATDFGLGDPGVPPLAQVPAAVVERQIMGRTWQLTVRPRPAFAATIPARSPVGMGLLAAFVSMLLAALVQAWVALRQRAVDAERQAVELRELVEERSEMLRVLAHEVRQPLNNASAALQAAQRELERRPDGPAMRPVMAARGVLSEVVTGLDNTLAVAALLASGKASHDDIDIDTLLQIAVADAQPSHIGRLRIDRVCATRTAVMDLNLMRLALRNLLANALAYSPPESPVVLRVLDSDDPLAMIFEVESAGPAIADDLAPQLFERGTRGATSADKPGSGLGLYIVRRVMQLHQGSVALARNEAQCVVFRLVVPQALD</sequence>
<keyword evidence="11 12" id="KW-0472">Membrane</keyword>
<dbReference type="RefSeq" id="WP_341428578.1">
    <property type="nucleotide sequence ID" value="NZ_JBBUTG010000025.1"/>
</dbReference>
<dbReference type="PROSITE" id="PS50109">
    <property type="entry name" value="HIS_KIN"/>
    <property type="match status" value="1"/>
</dbReference>
<reference evidence="15 16" key="1">
    <citation type="submission" date="2024-04" db="EMBL/GenBank/DDBJ databases">
        <title>Novel species of the genus Ideonella isolated from streams.</title>
        <authorList>
            <person name="Lu H."/>
        </authorList>
    </citation>
    <scope>NUCLEOTIDE SEQUENCE [LARGE SCALE GENOMIC DNA]</scope>
    <source>
        <strain evidence="15 16">DXS29W</strain>
    </source>
</reference>
<dbReference type="Pfam" id="PF03924">
    <property type="entry name" value="CHASE"/>
    <property type="match status" value="1"/>
</dbReference>
<evidence type="ECO:0000313" key="15">
    <source>
        <dbReference type="EMBL" id="MEK8034151.1"/>
    </source>
</evidence>
<dbReference type="Gene3D" id="3.30.565.10">
    <property type="entry name" value="Histidine kinase-like ATPase, C-terminal domain"/>
    <property type="match status" value="1"/>
</dbReference>
<dbReference type="InterPro" id="IPR003661">
    <property type="entry name" value="HisK_dim/P_dom"/>
</dbReference>
<dbReference type="CDD" id="cd00075">
    <property type="entry name" value="HATPase"/>
    <property type="match status" value="1"/>
</dbReference>
<accession>A0ABU9BVZ9</accession>
<keyword evidence="6" id="KW-0808">Transferase</keyword>
<dbReference type="PROSITE" id="PS50839">
    <property type="entry name" value="CHASE"/>
    <property type="match status" value="1"/>
</dbReference>
<keyword evidence="16" id="KW-1185">Reference proteome</keyword>
<keyword evidence="8" id="KW-0418">Kinase</keyword>
<dbReference type="Pfam" id="PF02518">
    <property type="entry name" value="HATPase_c"/>
    <property type="match status" value="1"/>
</dbReference>
<dbReference type="EC" id="2.7.13.3" evidence="3"/>
<evidence type="ECO:0000256" key="1">
    <source>
        <dbReference type="ARBA" id="ARBA00000085"/>
    </source>
</evidence>